<dbReference type="EMBL" id="JBHSNP010000002">
    <property type="protein sequence ID" value="MFC5602024.1"/>
    <property type="molecule type" value="Genomic_DNA"/>
</dbReference>
<sequence>MKLLHFLVPFILISMLIQPLTPHAERINKDQHSIQDALLITLSPYISDGIIDYYGYDKSYGLHDAKIMGIHREGKGGFSFTVDVQVNTFETAENPPYGKETLQFRISPKGIKLLDFTHIGDEEEKKLSRFYKDAIIDIKKSFRLNLLPYERYEYNQLRYKAEKQNEFNSLAHIAEEIVINILSTEIQPPYKNVISPVTFIRGNEGFILFKKADGTNYYYKVLNENGIWKVIDQDSEKGKKMKYDLLWYM</sequence>
<accession>A0ABW0TSP7</accession>
<reference evidence="2" key="1">
    <citation type="journal article" date="2019" name="Int. J. Syst. Evol. Microbiol.">
        <title>The Global Catalogue of Microorganisms (GCM) 10K type strain sequencing project: providing services to taxonomists for standard genome sequencing and annotation.</title>
        <authorList>
            <consortium name="The Broad Institute Genomics Platform"/>
            <consortium name="The Broad Institute Genome Sequencing Center for Infectious Disease"/>
            <person name="Wu L."/>
            <person name="Ma J."/>
        </authorList>
    </citation>
    <scope>NUCLEOTIDE SEQUENCE [LARGE SCALE GENOMIC DNA]</scope>
    <source>
        <strain evidence="2">KACC 11299</strain>
    </source>
</reference>
<organism evidence="1 2">
    <name type="scientific">Sporosarcina koreensis</name>
    <dbReference type="NCBI Taxonomy" id="334735"/>
    <lineage>
        <taxon>Bacteria</taxon>
        <taxon>Bacillati</taxon>
        <taxon>Bacillota</taxon>
        <taxon>Bacilli</taxon>
        <taxon>Bacillales</taxon>
        <taxon>Caryophanaceae</taxon>
        <taxon>Sporosarcina</taxon>
    </lineage>
</organism>
<dbReference type="RefSeq" id="WP_381441706.1">
    <property type="nucleotide sequence ID" value="NZ_JBHSNP010000002.1"/>
</dbReference>
<dbReference type="Proteomes" id="UP001596071">
    <property type="component" value="Unassembled WGS sequence"/>
</dbReference>
<name>A0ABW0TSP7_9BACL</name>
<proteinExistence type="predicted"/>
<keyword evidence="2" id="KW-1185">Reference proteome</keyword>
<dbReference type="InterPro" id="IPR024984">
    <property type="entry name" value="DUF3888"/>
</dbReference>
<gene>
    <name evidence="1" type="ORF">ACFPTP_01930</name>
</gene>
<evidence type="ECO:0000313" key="2">
    <source>
        <dbReference type="Proteomes" id="UP001596071"/>
    </source>
</evidence>
<evidence type="ECO:0000313" key="1">
    <source>
        <dbReference type="EMBL" id="MFC5602024.1"/>
    </source>
</evidence>
<protein>
    <submittedName>
        <fullName evidence="1">DUF3888 domain-containing protein</fullName>
    </submittedName>
</protein>
<dbReference type="Pfam" id="PF13027">
    <property type="entry name" value="DUF3888"/>
    <property type="match status" value="1"/>
</dbReference>
<comment type="caution">
    <text evidence="1">The sequence shown here is derived from an EMBL/GenBank/DDBJ whole genome shotgun (WGS) entry which is preliminary data.</text>
</comment>